<dbReference type="Proteomes" id="UP000189941">
    <property type="component" value="Unassembled WGS sequence"/>
</dbReference>
<dbReference type="STRING" id="1121925.SAMN02746011_01159"/>
<keyword evidence="2" id="KW-1185">Reference proteome</keyword>
<gene>
    <name evidence="1" type="ORF">SAMN02746011_01159</name>
</gene>
<name>A0A1T4LQH9_9LACT</name>
<proteinExistence type="predicted"/>
<dbReference type="EMBL" id="FUWO01000009">
    <property type="protein sequence ID" value="SJZ56945.1"/>
    <property type="molecule type" value="Genomic_DNA"/>
</dbReference>
<dbReference type="AlphaFoldDB" id="A0A1T4LQH9"/>
<reference evidence="2" key="1">
    <citation type="submission" date="2017-02" db="EMBL/GenBank/DDBJ databases">
        <authorList>
            <person name="Varghese N."/>
            <person name="Submissions S."/>
        </authorList>
    </citation>
    <scope>NUCLEOTIDE SEQUENCE [LARGE SCALE GENOMIC DNA]</scope>
    <source>
        <strain evidence="2">DSM 15739</strain>
    </source>
</reference>
<evidence type="ECO:0000313" key="2">
    <source>
        <dbReference type="Proteomes" id="UP000189941"/>
    </source>
</evidence>
<dbReference type="RefSeq" id="WP_234982925.1">
    <property type="nucleotide sequence ID" value="NZ_FUWO01000009.1"/>
</dbReference>
<organism evidence="1 2">
    <name type="scientific">Globicatella sulfidifaciens DSM 15739</name>
    <dbReference type="NCBI Taxonomy" id="1121925"/>
    <lineage>
        <taxon>Bacteria</taxon>
        <taxon>Bacillati</taxon>
        <taxon>Bacillota</taxon>
        <taxon>Bacilli</taxon>
        <taxon>Lactobacillales</taxon>
        <taxon>Aerococcaceae</taxon>
        <taxon>Globicatella</taxon>
    </lineage>
</organism>
<feature type="non-terminal residue" evidence="1">
    <location>
        <position position="1"/>
    </location>
</feature>
<sequence length="60" mass="7063">QWLSGLNLRLNEIEHKFENFSQISAYSLKAQWLSGLNLRLNDLFEAYSTVRGWTDKAKFN</sequence>
<accession>A0A1T4LQH9</accession>
<protein>
    <submittedName>
        <fullName evidence="1">Uncharacterized protein</fullName>
    </submittedName>
</protein>
<evidence type="ECO:0000313" key="1">
    <source>
        <dbReference type="EMBL" id="SJZ56945.1"/>
    </source>
</evidence>